<evidence type="ECO:0000256" key="13">
    <source>
        <dbReference type="ARBA" id="ARBA00022777"/>
    </source>
</evidence>
<dbReference type="InterPro" id="IPR036866">
    <property type="entry name" value="RibonucZ/Hydroxyglut_hydro"/>
</dbReference>
<evidence type="ECO:0000256" key="5">
    <source>
        <dbReference type="ARBA" id="ARBA00004692"/>
    </source>
</evidence>
<keyword evidence="12" id="KW-0547">Nucleotide-binding</keyword>
<evidence type="ECO:0000313" key="19">
    <source>
        <dbReference type="EMBL" id="GAA3625800.1"/>
    </source>
</evidence>
<dbReference type="EMBL" id="BAAAZO010000009">
    <property type="protein sequence ID" value="GAA3625800.1"/>
    <property type="molecule type" value="Genomic_DNA"/>
</dbReference>
<accession>A0ABP7A6K7</accession>
<comment type="similarity">
    <text evidence="7">Belongs to the CobU/CobP family.</text>
</comment>
<comment type="pathway">
    <text evidence="6">Cofactor biosynthesis; adenosylcobalamin biosynthesis; adenosylcobalamin from cob(II)yrinate a,c-diamide: step 5/7.</text>
</comment>
<keyword evidence="15" id="KW-0342">GTP-binding</keyword>
<keyword evidence="13" id="KW-0418">Kinase</keyword>
<dbReference type="Gene3D" id="3.40.50.300">
    <property type="entry name" value="P-loop containing nucleotide triphosphate hydrolases"/>
    <property type="match status" value="1"/>
</dbReference>
<evidence type="ECO:0000256" key="4">
    <source>
        <dbReference type="ARBA" id="ARBA00003889"/>
    </source>
</evidence>
<reference evidence="20" key="1">
    <citation type="journal article" date="2019" name="Int. J. Syst. Evol. Microbiol.">
        <title>The Global Catalogue of Microorganisms (GCM) 10K type strain sequencing project: providing services to taxonomists for standard genome sequencing and annotation.</title>
        <authorList>
            <consortium name="The Broad Institute Genomics Platform"/>
            <consortium name="The Broad Institute Genome Sequencing Center for Infectious Disease"/>
            <person name="Wu L."/>
            <person name="Ma J."/>
        </authorList>
    </citation>
    <scope>NUCLEOTIDE SEQUENCE [LARGE SCALE GENOMIC DNA]</scope>
    <source>
        <strain evidence="20">JCM 16902</strain>
    </source>
</reference>
<dbReference type="Gene3D" id="3.60.15.10">
    <property type="entry name" value="Ribonuclease Z/Hydroxyacylglutathione hydrolase-like"/>
    <property type="match status" value="1"/>
</dbReference>
<evidence type="ECO:0000256" key="18">
    <source>
        <dbReference type="SAM" id="MobiDB-lite"/>
    </source>
</evidence>
<dbReference type="Proteomes" id="UP001501074">
    <property type="component" value="Unassembled WGS sequence"/>
</dbReference>
<evidence type="ECO:0000256" key="15">
    <source>
        <dbReference type="ARBA" id="ARBA00023134"/>
    </source>
</evidence>
<dbReference type="EC" id="2.7.1.156" evidence="8"/>
<evidence type="ECO:0000256" key="3">
    <source>
        <dbReference type="ARBA" id="ARBA00001522"/>
    </source>
</evidence>
<keyword evidence="14" id="KW-0067">ATP-binding</keyword>
<dbReference type="RefSeq" id="WP_231484711.1">
    <property type="nucleotide sequence ID" value="NZ_BAAAZO010000009.1"/>
</dbReference>
<comment type="catalytic activity">
    <reaction evidence="3">
        <text>adenosylcob(III)inamide + GTP = adenosylcob(III)inamide phosphate + GDP + H(+)</text>
        <dbReference type="Rhea" id="RHEA:15765"/>
        <dbReference type="ChEBI" id="CHEBI:2480"/>
        <dbReference type="ChEBI" id="CHEBI:15378"/>
        <dbReference type="ChEBI" id="CHEBI:37565"/>
        <dbReference type="ChEBI" id="CHEBI:58189"/>
        <dbReference type="ChEBI" id="CHEBI:58502"/>
        <dbReference type="EC" id="2.7.1.156"/>
    </reaction>
</comment>
<evidence type="ECO:0000256" key="2">
    <source>
        <dbReference type="ARBA" id="ARBA00000711"/>
    </source>
</evidence>
<dbReference type="PANTHER" id="PTHR34848:SF1">
    <property type="entry name" value="BIFUNCTIONAL ADENOSYLCOBALAMIN BIOSYNTHESIS PROTEIN COBU"/>
    <property type="match status" value="1"/>
</dbReference>
<evidence type="ECO:0000256" key="14">
    <source>
        <dbReference type="ARBA" id="ARBA00022840"/>
    </source>
</evidence>
<dbReference type="SUPFAM" id="SSF52540">
    <property type="entry name" value="P-loop containing nucleoside triphosphate hydrolases"/>
    <property type="match status" value="1"/>
</dbReference>
<name>A0ABP7A6K7_9ACTN</name>
<evidence type="ECO:0000256" key="17">
    <source>
        <dbReference type="ARBA" id="ARBA00030571"/>
    </source>
</evidence>
<keyword evidence="11" id="KW-0808">Transferase</keyword>
<evidence type="ECO:0000313" key="20">
    <source>
        <dbReference type="Proteomes" id="UP001501074"/>
    </source>
</evidence>
<dbReference type="InterPro" id="IPR027417">
    <property type="entry name" value="P-loop_NTPase"/>
</dbReference>
<evidence type="ECO:0000256" key="9">
    <source>
        <dbReference type="ARBA" id="ARBA00012523"/>
    </source>
</evidence>
<evidence type="ECO:0000256" key="12">
    <source>
        <dbReference type="ARBA" id="ARBA00022741"/>
    </source>
</evidence>
<evidence type="ECO:0000256" key="1">
    <source>
        <dbReference type="ARBA" id="ARBA00000312"/>
    </source>
</evidence>
<comment type="catalytic activity">
    <reaction evidence="1">
        <text>adenosylcob(III)inamide + ATP = adenosylcob(III)inamide phosphate + ADP + H(+)</text>
        <dbReference type="Rhea" id="RHEA:15769"/>
        <dbReference type="ChEBI" id="CHEBI:2480"/>
        <dbReference type="ChEBI" id="CHEBI:15378"/>
        <dbReference type="ChEBI" id="CHEBI:30616"/>
        <dbReference type="ChEBI" id="CHEBI:58502"/>
        <dbReference type="ChEBI" id="CHEBI:456216"/>
        <dbReference type="EC" id="2.7.1.156"/>
    </reaction>
</comment>
<feature type="compositionally biased region" description="Basic and acidic residues" evidence="18">
    <location>
        <begin position="97"/>
        <end position="106"/>
    </location>
</feature>
<organism evidence="19 20">
    <name type="scientific">Kineosporia mesophila</name>
    <dbReference type="NCBI Taxonomy" id="566012"/>
    <lineage>
        <taxon>Bacteria</taxon>
        <taxon>Bacillati</taxon>
        <taxon>Actinomycetota</taxon>
        <taxon>Actinomycetes</taxon>
        <taxon>Kineosporiales</taxon>
        <taxon>Kineosporiaceae</taxon>
        <taxon>Kineosporia</taxon>
    </lineage>
</organism>
<evidence type="ECO:0000256" key="8">
    <source>
        <dbReference type="ARBA" id="ARBA00012016"/>
    </source>
</evidence>
<dbReference type="PANTHER" id="PTHR34848">
    <property type="match status" value="1"/>
</dbReference>
<comment type="pathway">
    <text evidence="5">Cofactor biosynthesis; adenosylcobalamin biosynthesis; adenosylcobalamin from cob(II)yrinate a,c-diamide: step 6/7.</text>
</comment>
<evidence type="ECO:0000256" key="11">
    <source>
        <dbReference type="ARBA" id="ARBA00022679"/>
    </source>
</evidence>
<evidence type="ECO:0000256" key="16">
    <source>
        <dbReference type="ARBA" id="ARBA00029570"/>
    </source>
</evidence>
<keyword evidence="10" id="KW-0169">Cobalamin biosynthesis</keyword>
<comment type="caution">
    <text evidence="19">The sequence shown here is derived from an EMBL/GenBank/DDBJ whole genome shotgun (WGS) entry which is preliminary data.</text>
</comment>
<feature type="region of interest" description="Disordered" evidence="18">
    <location>
        <begin position="312"/>
        <end position="346"/>
    </location>
</feature>
<proteinExistence type="inferred from homology"/>
<dbReference type="CDD" id="cd00544">
    <property type="entry name" value="CobU"/>
    <property type="match status" value="1"/>
</dbReference>
<dbReference type="EC" id="2.7.7.62" evidence="9"/>
<dbReference type="Pfam" id="PF02283">
    <property type="entry name" value="CobU"/>
    <property type="match status" value="2"/>
</dbReference>
<keyword evidence="20" id="KW-1185">Reference proteome</keyword>
<evidence type="ECO:0000256" key="7">
    <source>
        <dbReference type="ARBA" id="ARBA00007490"/>
    </source>
</evidence>
<gene>
    <name evidence="19" type="ORF">GCM10022223_48740</name>
</gene>
<evidence type="ECO:0000256" key="10">
    <source>
        <dbReference type="ARBA" id="ARBA00022573"/>
    </source>
</evidence>
<sequence>MRLTLTGTGPAEGFPVPDCPCAVCARARRDGVTAEPARLVSSGGWEISVDGVVTVDDAVTGHAAVTSGGTVDTGRPASFATGAPAPNPRTGVAPDTPDSHAGKSSEPHPGTSRHSTGASHELGPGEVLTLDRPARGTRFEALGEGVVLIRTADLTVVWAPQAGEISDSTLDALAALLPAPLPTAPRTVSRPPDALVLGPEPESSAPPGEMPSLGCARTIARLRARGVIGRRTRCLLVGFGHRETHPARLQACLPAWGAELAVAGTAPGLPHPQHSPLPHLGRVLVLGGSGSGKSAFAEQLLSAAPQVVYLATGPKPGRSGEETASTGDDSSPTEHPEDDEWASRVRRHQERRPGWWSTLETIDVAGPLTGDGRAILLDSVGTWLSGVLDRCGAWDDRPGWKEQLDAETAALLTAWRECPGPLVAVSDEVGWSIVPSTESGRLFRDQLGRLNGKLAEASEDVHVIVAGRLLRADA</sequence>
<comment type="function">
    <text evidence="4">Catalyzes ATP-dependent phosphorylation of adenosylcobinamide and addition of GMP to adenosylcobinamide phosphate.</text>
</comment>
<feature type="region of interest" description="Disordered" evidence="18">
    <location>
        <begin position="64"/>
        <end position="131"/>
    </location>
</feature>
<dbReference type="InterPro" id="IPR003203">
    <property type="entry name" value="CobU/CobP"/>
</dbReference>
<comment type="catalytic activity">
    <reaction evidence="2">
        <text>adenosylcob(III)inamide phosphate + GTP + H(+) = adenosylcob(III)inamide-GDP + diphosphate</text>
        <dbReference type="Rhea" id="RHEA:22712"/>
        <dbReference type="ChEBI" id="CHEBI:15378"/>
        <dbReference type="ChEBI" id="CHEBI:33019"/>
        <dbReference type="ChEBI" id="CHEBI:37565"/>
        <dbReference type="ChEBI" id="CHEBI:58502"/>
        <dbReference type="ChEBI" id="CHEBI:60487"/>
        <dbReference type="EC" id="2.7.7.62"/>
    </reaction>
</comment>
<protein>
    <recommendedName>
        <fullName evidence="16">Adenosylcobinamide kinase</fullName>
        <ecNumber evidence="8">2.7.1.156</ecNumber>
        <ecNumber evidence="9">2.7.7.62</ecNumber>
    </recommendedName>
    <alternativeName>
        <fullName evidence="17">Adenosylcobinamide-phosphate guanylyltransferase</fullName>
    </alternativeName>
</protein>
<evidence type="ECO:0000256" key="6">
    <source>
        <dbReference type="ARBA" id="ARBA00005159"/>
    </source>
</evidence>